<keyword evidence="1" id="KW-0479">Metal-binding</keyword>
<evidence type="ECO:0000256" key="3">
    <source>
        <dbReference type="PROSITE-ProRule" id="PRU00742"/>
    </source>
</evidence>
<keyword evidence="6" id="KW-1185">Reference proteome</keyword>
<reference evidence="6" key="1">
    <citation type="submission" date="2018-03" db="EMBL/GenBank/DDBJ databases">
        <authorList>
            <person name="Rodrigo-Torres L."/>
            <person name="Arahal R. D."/>
            <person name="Lucena T."/>
        </authorList>
    </citation>
    <scope>NUCLEOTIDE SEQUENCE [LARGE SCALE GENOMIC DNA]</scope>
    <source>
        <strain evidence="6">CECT 7615</strain>
    </source>
</reference>
<sequence>MKVSALLGVTTLIASLGAFSSQGSAQMLKDIVDAAPKEDPAPMPHINQDDPSKMNIKQDKSTNIWRDLREGTGSRGEAGPIDIQRYQLQMEPVGIQTFFKLPVALRPEDLVAGEVDVAIFGAPTGALPHSAGNMWAPAEIRTTRDYGGYGDPKFPLSWVEYETLLAPFTVLNAVDYGDAGMNAYNQSHTLEEIRRMTREIAAVGAIPFIVGGDHSVPNGTYRGIVDVYGRNNVAFVHFDVHLDRGQGKFGAYYHSGSFMTMAVEEGLVDGSNVIQYGMSTPVFGEGDWDQVLAEGGKVYHIHEIRRDGVEETFDKIYEDLKDIDLVYVSFDIDTFDMSYAPGTGSSSPIGSHPEDLFPMLREFAATKTIVGVDFVEFNPFYDNKGQQTARLVRRTMFQFLTGIAMKKAGMEPDFVHPRISGKP</sequence>
<evidence type="ECO:0000256" key="1">
    <source>
        <dbReference type="ARBA" id="ARBA00022723"/>
    </source>
</evidence>
<dbReference type="Pfam" id="PF00491">
    <property type="entry name" value="Arginase"/>
    <property type="match status" value="1"/>
</dbReference>
<dbReference type="PRINTS" id="PR00116">
    <property type="entry name" value="ARGINASE"/>
</dbReference>
<dbReference type="GO" id="GO:0046872">
    <property type="term" value="F:metal ion binding"/>
    <property type="evidence" value="ECO:0007669"/>
    <property type="project" value="UniProtKB-KW"/>
</dbReference>
<feature type="chain" id="PRO_5015346949" evidence="4">
    <location>
        <begin position="21"/>
        <end position="423"/>
    </location>
</feature>
<dbReference type="Gene3D" id="3.40.800.10">
    <property type="entry name" value="Ureohydrolase domain"/>
    <property type="match status" value="1"/>
</dbReference>
<accession>A0A2R8C7B7</accession>
<evidence type="ECO:0000313" key="5">
    <source>
        <dbReference type="EMBL" id="SPJ28256.1"/>
    </source>
</evidence>
<gene>
    <name evidence="5" type="primary">gpuA_1</name>
    <name evidence="5" type="ORF">TRM7615_01753</name>
</gene>
<proteinExistence type="inferred from homology"/>
<dbReference type="InterPro" id="IPR006035">
    <property type="entry name" value="Ureohydrolase"/>
</dbReference>
<keyword evidence="4" id="KW-0732">Signal</keyword>
<dbReference type="PANTHER" id="PTHR11358:SF26">
    <property type="entry name" value="GUANIDINO ACID HYDROLASE, MITOCHONDRIAL"/>
    <property type="match status" value="1"/>
</dbReference>
<comment type="similarity">
    <text evidence="3">Belongs to the arginase family.</text>
</comment>
<protein>
    <submittedName>
        <fullName evidence="5">Guanidinopropionase</fullName>
        <ecNumber evidence="5">3.5.3.17</ecNumber>
    </submittedName>
</protein>
<dbReference type="EMBL" id="ONZG01000004">
    <property type="protein sequence ID" value="SPJ28256.1"/>
    <property type="molecule type" value="Genomic_DNA"/>
</dbReference>
<dbReference type="AlphaFoldDB" id="A0A2R8C7B7"/>
<dbReference type="GO" id="GO:0008783">
    <property type="term" value="F:agmatinase activity"/>
    <property type="evidence" value="ECO:0007669"/>
    <property type="project" value="TreeGrafter"/>
</dbReference>
<keyword evidence="2 5" id="KW-0378">Hydrolase</keyword>
<dbReference type="SUPFAM" id="SSF52768">
    <property type="entry name" value="Arginase/deacetylase"/>
    <property type="match status" value="1"/>
</dbReference>
<dbReference type="Proteomes" id="UP000244898">
    <property type="component" value="Unassembled WGS sequence"/>
</dbReference>
<dbReference type="GO" id="GO:0033389">
    <property type="term" value="P:putrescine biosynthetic process from arginine, via agmatine"/>
    <property type="evidence" value="ECO:0007669"/>
    <property type="project" value="TreeGrafter"/>
</dbReference>
<feature type="signal peptide" evidence="4">
    <location>
        <begin position="1"/>
        <end position="20"/>
    </location>
</feature>
<evidence type="ECO:0000313" key="6">
    <source>
        <dbReference type="Proteomes" id="UP000244898"/>
    </source>
</evidence>
<dbReference type="EC" id="3.5.3.17" evidence="5"/>
<name>A0A2R8C7B7_9RHOB</name>
<dbReference type="InterPro" id="IPR023696">
    <property type="entry name" value="Ureohydrolase_dom_sf"/>
</dbReference>
<dbReference type="RefSeq" id="WP_108786543.1">
    <property type="nucleotide sequence ID" value="NZ_ONZG01000004.1"/>
</dbReference>
<dbReference type="PROSITE" id="PS51409">
    <property type="entry name" value="ARGINASE_2"/>
    <property type="match status" value="1"/>
</dbReference>
<dbReference type="GO" id="GO:0047972">
    <property type="term" value="F:guanidinopropionase activity"/>
    <property type="evidence" value="ECO:0007669"/>
    <property type="project" value="UniProtKB-EC"/>
</dbReference>
<dbReference type="PANTHER" id="PTHR11358">
    <property type="entry name" value="ARGINASE/AGMATINASE"/>
    <property type="match status" value="1"/>
</dbReference>
<evidence type="ECO:0000256" key="4">
    <source>
        <dbReference type="SAM" id="SignalP"/>
    </source>
</evidence>
<evidence type="ECO:0000256" key="2">
    <source>
        <dbReference type="ARBA" id="ARBA00022801"/>
    </source>
</evidence>
<organism evidence="5 6">
    <name type="scientific">Falsiruegeria mediterranea M17</name>
    <dbReference type="NCBI Taxonomy" id="1200281"/>
    <lineage>
        <taxon>Bacteria</taxon>
        <taxon>Pseudomonadati</taxon>
        <taxon>Pseudomonadota</taxon>
        <taxon>Alphaproteobacteria</taxon>
        <taxon>Rhodobacterales</taxon>
        <taxon>Roseobacteraceae</taxon>
        <taxon>Falsiruegeria</taxon>
    </lineage>
</organism>
<dbReference type="OrthoDB" id="9788689at2"/>